<dbReference type="AlphaFoldDB" id="A0A7T8HJA6"/>
<comment type="subcellular location">
    <subcellularLocation>
        <location evidence="2">Cytoplasm</location>
    </subcellularLocation>
    <subcellularLocation>
        <location evidence="1">Nucleus</location>
    </subcellularLocation>
</comment>
<organism evidence="10 11">
    <name type="scientific">Caligus rogercresseyi</name>
    <name type="common">Sea louse</name>
    <dbReference type="NCBI Taxonomy" id="217165"/>
    <lineage>
        <taxon>Eukaryota</taxon>
        <taxon>Metazoa</taxon>
        <taxon>Ecdysozoa</taxon>
        <taxon>Arthropoda</taxon>
        <taxon>Crustacea</taxon>
        <taxon>Multicrustacea</taxon>
        <taxon>Hexanauplia</taxon>
        <taxon>Copepoda</taxon>
        <taxon>Siphonostomatoida</taxon>
        <taxon>Caligidae</taxon>
        <taxon>Caligus</taxon>
    </lineage>
</organism>
<dbReference type="PANTHER" id="PTHR12596:SF2">
    <property type="entry name" value="EXPORTIN-7 ISOFORM X1"/>
    <property type="match status" value="1"/>
</dbReference>
<keyword evidence="5" id="KW-0963">Cytoplasm</keyword>
<proteinExistence type="inferred from homology"/>
<evidence type="ECO:0000256" key="5">
    <source>
        <dbReference type="ARBA" id="ARBA00022490"/>
    </source>
</evidence>
<evidence type="ECO:0000256" key="1">
    <source>
        <dbReference type="ARBA" id="ARBA00004123"/>
    </source>
</evidence>
<dbReference type="GO" id="GO:0005737">
    <property type="term" value="C:cytoplasm"/>
    <property type="evidence" value="ECO:0007669"/>
    <property type="project" value="UniProtKB-SubCell"/>
</dbReference>
<dbReference type="EMBL" id="CP045897">
    <property type="protein sequence ID" value="QQP51137.1"/>
    <property type="molecule type" value="Genomic_DNA"/>
</dbReference>
<feature type="non-terminal residue" evidence="10">
    <location>
        <position position="1"/>
    </location>
</feature>
<comment type="similarity">
    <text evidence="3">Belongs to the exportin family.</text>
</comment>
<keyword evidence="7" id="KW-0539">Nucleus</keyword>
<evidence type="ECO:0000256" key="8">
    <source>
        <dbReference type="SAM" id="MobiDB-lite"/>
    </source>
</evidence>
<dbReference type="Pfam" id="PF25795">
    <property type="entry name" value="TPR_XPO7"/>
    <property type="match status" value="1"/>
</dbReference>
<name>A0A7T8HJA6_CALRO</name>
<evidence type="ECO:0000256" key="6">
    <source>
        <dbReference type="ARBA" id="ARBA00022927"/>
    </source>
</evidence>
<evidence type="ECO:0000256" key="4">
    <source>
        <dbReference type="ARBA" id="ARBA00022448"/>
    </source>
</evidence>
<evidence type="ECO:0000259" key="9">
    <source>
        <dbReference type="Pfam" id="PF25795"/>
    </source>
</evidence>
<feature type="domain" description="Exportin-7/Ran-binding protein 17 TPR repeats" evidence="9">
    <location>
        <begin position="202"/>
        <end position="278"/>
    </location>
</feature>
<reference evidence="11" key="1">
    <citation type="submission" date="2021-01" db="EMBL/GenBank/DDBJ databases">
        <title>Caligus Genome Assembly.</title>
        <authorList>
            <person name="Gallardo-Escarate C."/>
        </authorList>
    </citation>
    <scope>NUCLEOTIDE SEQUENCE [LARGE SCALE GENOMIC DNA]</scope>
</reference>
<gene>
    <name evidence="10" type="ORF">FKW44_012386</name>
</gene>
<keyword evidence="6" id="KW-0653">Protein transport</keyword>
<sequence>ASSLAHHCLTFDFIGTSTDESADDLCTVQIPSSWRSAFLDFSTLQLFFDLYGSLPYSIPLGHLLSRSNRLCASLPLQQHGAIQVPGPTRERCAGHFAKPLWTHDPNNYHEFCRLLARLKSNYQLGELVLVSYYPEAIRLMAKFTVDSLRLWQFATNSIHYLLSLWQRMVASVPYVKSSEPHLIETYTPEVAQAYITSRLESVEVVVRDNLEDPLEDTGMLSQQLEQLSVIGRCEYTKTCTLLVQLFNSAASSYQEMISNMNTPKIDITIQERAHTIAVMNTTPWMGNSSAGASTHESHGFAPRQPGKTMKHLNHI</sequence>
<dbReference type="InterPro" id="IPR044189">
    <property type="entry name" value="XPO4/7-like"/>
</dbReference>
<keyword evidence="4" id="KW-0813">Transport</keyword>
<dbReference type="GO" id="GO:0006611">
    <property type="term" value="P:protein export from nucleus"/>
    <property type="evidence" value="ECO:0007669"/>
    <property type="project" value="TreeGrafter"/>
</dbReference>
<evidence type="ECO:0000313" key="11">
    <source>
        <dbReference type="Proteomes" id="UP000595437"/>
    </source>
</evidence>
<dbReference type="Proteomes" id="UP000595437">
    <property type="component" value="Chromosome 8"/>
</dbReference>
<evidence type="ECO:0000256" key="2">
    <source>
        <dbReference type="ARBA" id="ARBA00004496"/>
    </source>
</evidence>
<evidence type="ECO:0000256" key="7">
    <source>
        <dbReference type="ARBA" id="ARBA00023242"/>
    </source>
</evidence>
<dbReference type="GO" id="GO:0005049">
    <property type="term" value="F:nuclear export signal receptor activity"/>
    <property type="evidence" value="ECO:0007669"/>
    <property type="project" value="InterPro"/>
</dbReference>
<dbReference type="InterPro" id="IPR057947">
    <property type="entry name" value="TPR_XPO7/RBP17"/>
</dbReference>
<protein>
    <recommendedName>
        <fullName evidence="9">Exportin-7/Ran-binding protein 17 TPR repeats domain-containing protein</fullName>
    </recommendedName>
</protein>
<keyword evidence="11" id="KW-1185">Reference proteome</keyword>
<dbReference type="OrthoDB" id="244158at2759"/>
<dbReference type="GO" id="GO:0005643">
    <property type="term" value="C:nuclear pore"/>
    <property type="evidence" value="ECO:0007669"/>
    <property type="project" value="TreeGrafter"/>
</dbReference>
<feature type="region of interest" description="Disordered" evidence="8">
    <location>
        <begin position="289"/>
        <end position="315"/>
    </location>
</feature>
<dbReference type="PANTHER" id="PTHR12596">
    <property type="entry name" value="EXPORTIN 4,7-RELATED"/>
    <property type="match status" value="1"/>
</dbReference>
<evidence type="ECO:0000313" key="10">
    <source>
        <dbReference type="EMBL" id="QQP51137.1"/>
    </source>
</evidence>
<evidence type="ECO:0000256" key="3">
    <source>
        <dbReference type="ARBA" id="ARBA00009466"/>
    </source>
</evidence>
<accession>A0A7T8HJA6</accession>